<dbReference type="PANTHER" id="PTHR22789:SF0">
    <property type="entry name" value="3-OXO-TETRONATE 4-PHOSPHATE DECARBOXYLASE-RELATED"/>
    <property type="match status" value="1"/>
</dbReference>
<evidence type="ECO:0000259" key="3">
    <source>
        <dbReference type="SMART" id="SM01007"/>
    </source>
</evidence>
<proteinExistence type="predicted"/>
<dbReference type="EMBL" id="FOTS01000020">
    <property type="protein sequence ID" value="SFL83344.1"/>
    <property type="molecule type" value="Genomic_DNA"/>
</dbReference>
<dbReference type="InterPro" id="IPR001303">
    <property type="entry name" value="Aldolase_II/adducin_N"/>
</dbReference>
<evidence type="ECO:0000313" key="4">
    <source>
        <dbReference type="EMBL" id="SFL83344.1"/>
    </source>
</evidence>
<organism evidence="4 5">
    <name type="scientific">Pelosinus propionicus DSM 13327</name>
    <dbReference type="NCBI Taxonomy" id="1123291"/>
    <lineage>
        <taxon>Bacteria</taxon>
        <taxon>Bacillati</taxon>
        <taxon>Bacillota</taxon>
        <taxon>Negativicutes</taxon>
        <taxon>Selenomonadales</taxon>
        <taxon>Sporomusaceae</taxon>
        <taxon>Pelosinus</taxon>
    </lineage>
</organism>
<dbReference type="GO" id="GO:0016832">
    <property type="term" value="F:aldehyde-lyase activity"/>
    <property type="evidence" value="ECO:0007669"/>
    <property type="project" value="TreeGrafter"/>
</dbReference>
<keyword evidence="2" id="KW-0456">Lyase</keyword>
<dbReference type="GO" id="GO:0046872">
    <property type="term" value="F:metal ion binding"/>
    <property type="evidence" value="ECO:0007669"/>
    <property type="project" value="UniProtKB-KW"/>
</dbReference>
<gene>
    <name evidence="4" type="ORF">SAMN04490355_102036</name>
</gene>
<dbReference type="Pfam" id="PF00596">
    <property type="entry name" value="Aldolase_II"/>
    <property type="match status" value="1"/>
</dbReference>
<dbReference type="OrthoDB" id="9794581at2"/>
<protein>
    <submittedName>
        <fullName evidence="4">L-fuculose 1-phosphate aldolase</fullName>
    </submittedName>
</protein>
<dbReference type="AlphaFoldDB" id="A0A1I4KX17"/>
<keyword evidence="5" id="KW-1185">Reference proteome</keyword>
<dbReference type="Proteomes" id="UP000199520">
    <property type="component" value="Unassembled WGS sequence"/>
</dbReference>
<dbReference type="STRING" id="1123291.SAMN04490355_102036"/>
<dbReference type="SUPFAM" id="SSF53639">
    <property type="entry name" value="AraD/HMP-PK domain-like"/>
    <property type="match status" value="1"/>
</dbReference>
<sequence length="215" mass="24431">MILEKERELIVEYGQRLITHGLTKGTGGNISLFNKAEGLMAISPSGLDYFKTTPKDIVVLDLHGNKIDGDRNPSSEYSMHRIFYQKREEVGAVLHAHSIYCSILAALHWKIEPVHYLIGYAGKDVRCAPYKLFGSEELSQVAFEYIRDRYAVLLANHGLLTIGETIEYAFDTAEEIEFVAQIYYKARCVGDPILLSSDEMDEFLRKFKPYGKKNV</sequence>
<name>A0A1I4KX17_9FIRM</name>
<evidence type="ECO:0000313" key="5">
    <source>
        <dbReference type="Proteomes" id="UP000199520"/>
    </source>
</evidence>
<dbReference type="GO" id="GO:0019323">
    <property type="term" value="P:pentose catabolic process"/>
    <property type="evidence" value="ECO:0007669"/>
    <property type="project" value="TreeGrafter"/>
</dbReference>
<feature type="domain" description="Class II aldolase/adducin N-terminal" evidence="3">
    <location>
        <begin position="8"/>
        <end position="184"/>
    </location>
</feature>
<evidence type="ECO:0000256" key="1">
    <source>
        <dbReference type="ARBA" id="ARBA00022723"/>
    </source>
</evidence>
<dbReference type="NCBIfam" id="NF005302">
    <property type="entry name" value="PRK06833.1"/>
    <property type="match status" value="1"/>
</dbReference>
<keyword evidence="1" id="KW-0479">Metal-binding</keyword>
<dbReference type="RefSeq" id="WP_090937476.1">
    <property type="nucleotide sequence ID" value="NZ_FOTS01000020.1"/>
</dbReference>
<reference evidence="5" key="1">
    <citation type="submission" date="2016-10" db="EMBL/GenBank/DDBJ databases">
        <authorList>
            <person name="Varghese N."/>
            <person name="Submissions S."/>
        </authorList>
    </citation>
    <scope>NUCLEOTIDE SEQUENCE [LARGE SCALE GENOMIC DNA]</scope>
    <source>
        <strain evidence="5">DSM 13327</strain>
    </source>
</reference>
<dbReference type="PANTHER" id="PTHR22789">
    <property type="entry name" value="FUCULOSE PHOSPHATE ALDOLASE"/>
    <property type="match status" value="1"/>
</dbReference>
<dbReference type="GO" id="GO:0005829">
    <property type="term" value="C:cytosol"/>
    <property type="evidence" value="ECO:0007669"/>
    <property type="project" value="TreeGrafter"/>
</dbReference>
<dbReference type="InterPro" id="IPR036409">
    <property type="entry name" value="Aldolase_II/adducin_N_sf"/>
</dbReference>
<dbReference type="Gene3D" id="3.40.225.10">
    <property type="entry name" value="Class II aldolase/adducin N-terminal domain"/>
    <property type="match status" value="1"/>
</dbReference>
<dbReference type="SMART" id="SM01007">
    <property type="entry name" value="Aldolase_II"/>
    <property type="match status" value="1"/>
</dbReference>
<dbReference type="InterPro" id="IPR050197">
    <property type="entry name" value="Aldolase_class_II_sugar_metab"/>
</dbReference>
<accession>A0A1I4KX17</accession>
<evidence type="ECO:0000256" key="2">
    <source>
        <dbReference type="ARBA" id="ARBA00023239"/>
    </source>
</evidence>